<keyword evidence="3" id="KW-1185">Reference proteome</keyword>
<evidence type="ECO:0000256" key="1">
    <source>
        <dbReference type="SAM" id="MobiDB-lite"/>
    </source>
</evidence>
<accession>A0A182FXU6</accession>
<reference evidence="2 3" key="1">
    <citation type="journal article" date="2017" name="G3 (Bethesda)">
        <title>The Physical Genome Mapping of Anopheles albimanus Corrected Scaffold Misassemblies and Identified Interarm Rearrangements in Genus Anopheles.</title>
        <authorList>
            <person name="Artemov G.N."/>
            <person name="Peery A.N."/>
            <person name="Jiang X."/>
            <person name="Tu Z."/>
            <person name="Stegniy V.N."/>
            <person name="Sharakhova M.V."/>
            <person name="Sharakhov I.V."/>
        </authorList>
    </citation>
    <scope>NUCLEOTIDE SEQUENCE [LARGE SCALE GENOMIC DNA]</scope>
    <source>
        <strain evidence="2 3">ALBI9_A</strain>
    </source>
</reference>
<dbReference type="Proteomes" id="UP000069272">
    <property type="component" value="Chromosome 3L"/>
</dbReference>
<dbReference type="AlphaFoldDB" id="A0A182FXU6"/>
<evidence type="ECO:0000313" key="3">
    <source>
        <dbReference type="Proteomes" id="UP000069272"/>
    </source>
</evidence>
<proteinExistence type="predicted"/>
<protein>
    <submittedName>
        <fullName evidence="2">Uncharacterized protein</fullName>
    </submittedName>
</protein>
<evidence type="ECO:0000313" key="2">
    <source>
        <dbReference type="EnsemblMetazoa" id="AALB014462-PA"/>
    </source>
</evidence>
<sequence length="33" mass="3406">MLSRSALHIHKPQEAVAKRREHAGAKAGAAAAA</sequence>
<feature type="region of interest" description="Disordered" evidence="1">
    <location>
        <begin position="1"/>
        <end position="33"/>
    </location>
</feature>
<feature type="compositionally biased region" description="Basic and acidic residues" evidence="1">
    <location>
        <begin position="11"/>
        <end position="24"/>
    </location>
</feature>
<reference evidence="2" key="2">
    <citation type="submission" date="2022-08" db="UniProtKB">
        <authorList>
            <consortium name="EnsemblMetazoa"/>
        </authorList>
    </citation>
    <scope>IDENTIFICATION</scope>
    <source>
        <strain evidence="2">STECLA/ALBI9_A</strain>
    </source>
</reference>
<organism evidence="2 3">
    <name type="scientific">Anopheles albimanus</name>
    <name type="common">New world malaria mosquito</name>
    <dbReference type="NCBI Taxonomy" id="7167"/>
    <lineage>
        <taxon>Eukaryota</taxon>
        <taxon>Metazoa</taxon>
        <taxon>Ecdysozoa</taxon>
        <taxon>Arthropoda</taxon>
        <taxon>Hexapoda</taxon>
        <taxon>Insecta</taxon>
        <taxon>Pterygota</taxon>
        <taxon>Neoptera</taxon>
        <taxon>Endopterygota</taxon>
        <taxon>Diptera</taxon>
        <taxon>Nematocera</taxon>
        <taxon>Culicoidea</taxon>
        <taxon>Culicidae</taxon>
        <taxon>Anophelinae</taxon>
        <taxon>Anopheles</taxon>
    </lineage>
</organism>
<dbReference type="VEuPathDB" id="VectorBase:AALB014462"/>
<name>A0A182FXU6_ANOAL</name>
<dbReference type="EnsemblMetazoa" id="AALB014462-RA">
    <property type="protein sequence ID" value="AALB014462-PA"/>
    <property type="gene ID" value="AALB014462"/>
</dbReference>